<dbReference type="InterPro" id="IPR023996">
    <property type="entry name" value="TonB-dep_OMP_SusC/RagA"/>
</dbReference>
<evidence type="ECO:0000256" key="9">
    <source>
        <dbReference type="RuleBase" id="RU003357"/>
    </source>
</evidence>
<keyword evidence="3 8" id="KW-1134">Transmembrane beta strand</keyword>
<dbReference type="AlphaFoldDB" id="A0A840CRI6"/>
<keyword evidence="4 8" id="KW-0812">Transmembrane</keyword>
<evidence type="ECO:0000256" key="3">
    <source>
        <dbReference type="ARBA" id="ARBA00022452"/>
    </source>
</evidence>
<comment type="subcellular location">
    <subcellularLocation>
        <location evidence="1 8">Cell outer membrane</location>
        <topology evidence="1 8">Multi-pass membrane protein</topology>
    </subcellularLocation>
</comment>
<dbReference type="Pfam" id="PF13715">
    <property type="entry name" value="CarbopepD_reg_2"/>
    <property type="match status" value="1"/>
</dbReference>
<dbReference type="InterPro" id="IPR012910">
    <property type="entry name" value="Plug_dom"/>
</dbReference>
<evidence type="ECO:0000256" key="8">
    <source>
        <dbReference type="PROSITE-ProRule" id="PRU01360"/>
    </source>
</evidence>
<dbReference type="FunFam" id="2.60.40.1120:FF:000003">
    <property type="entry name" value="Outer membrane protein Omp121"/>
    <property type="match status" value="1"/>
</dbReference>
<evidence type="ECO:0000256" key="7">
    <source>
        <dbReference type="ARBA" id="ARBA00023237"/>
    </source>
</evidence>
<evidence type="ECO:0000256" key="2">
    <source>
        <dbReference type="ARBA" id="ARBA00022448"/>
    </source>
</evidence>
<dbReference type="SUPFAM" id="SSF56935">
    <property type="entry name" value="Porins"/>
    <property type="match status" value="1"/>
</dbReference>
<dbReference type="Proteomes" id="UP000555103">
    <property type="component" value="Unassembled WGS sequence"/>
</dbReference>
<keyword evidence="5 9" id="KW-0798">TonB box</keyword>
<dbReference type="Gene3D" id="2.40.170.20">
    <property type="entry name" value="TonB-dependent receptor, beta-barrel domain"/>
    <property type="match status" value="1"/>
</dbReference>
<dbReference type="PROSITE" id="PS52016">
    <property type="entry name" value="TONB_DEPENDENT_REC_3"/>
    <property type="match status" value="1"/>
</dbReference>
<evidence type="ECO:0000313" key="13">
    <source>
        <dbReference type="EMBL" id="MBB4035545.1"/>
    </source>
</evidence>
<evidence type="ECO:0000259" key="12">
    <source>
        <dbReference type="Pfam" id="PF07715"/>
    </source>
</evidence>
<feature type="signal peptide" evidence="10">
    <location>
        <begin position="1"/>
        <end position="29"/>
    </location>
</feature>
<dbReference type="RefSeq" id="WP_183306479.1">
    <property type="nucleotide sequence ID" value="NZ_JACIEP010000004.1"/>
</dbReference>
<feature type="domain" description="TonB-dependent receptor plug" evidence="12">
    <location>
        <begin position="125"/>
        <end position="240"/>
    </location>
</feature>
<organism evidence="13 14">
    <name type="scientific">Dysgonomonas hofstadii</name>
    <dbReference type="NCBI Taxonomy" id="637886"/>
    <lineage>
        <taxon>Bacteria</taxon>
        <taxon>Pseudomonadati</taxon>
        <taxon>Bacteroidota</taxon>
        <taxon>Bacteroidia</taxon>
        <taxon>Bacteroidales</taxon>
        <taxon>Dysgonomonadaceae</taxon>
        <taxon>Dysgonomonas</taxon>
    </lineage>
</organism>
<keyword evidence="2 8" id="KW-0813">Transport</keyword>
<reference evidence="13 14" key="1">
    <citation type="submission" date="2020-08" db="EMBL/GenBank/DDBJ databases">
        <title>Genomic Encyclopedia of Type Strains, Phase IV (KMG-IV): sequencing the most valuable type-strain genomes for metagenomic binning, comparative biology and taxonomic classification.</title>
        <authorList>
            <person name="Goeker M."/>
        </authorList>
    </citation>
    <scope>NUCLEOTIDE SEQUENCE [LARGE SCALE GENOMIC DNA]</scope>
    <source>
        <strain evidence="13 14">DSM 104969</strain>
    </source>
</reference>
<dbReference type="InterPro" id="IPR008969">
    <property type="entry name" value="CarboxyPept-like_regulatory"/>
</dbReference>
<evidence type="ECO:0000256" key="6">
    <source>
        <dbReference type="ARBA" id="ARBA00023136"/>
    </source>
</evidence>
<evidence type="ECO:0000313" key="14">
    <source>
        <dbReference type="Proteomes" id="UP000555103"/>
    </source>
</evidence>
<dbReference type="InterPro" id="IPR018247">
    <property type="entry name" value="EF_Hand_1_Ca_BS"/>
</dbReference>
<evidence type="ECO:0000256" key="10">
    <source>
        <dbReference type="SAM" id="SignalP"/>
    </source>
</evidence>
<sequence>MERKVKNRCVKIFLILMLGIFTLSSAMYAQGGTITVRGNVKDNLNEPIISGSVVVKGTTTGTVTDMDGNYVLNNVPADATLVFSYVGFKTQEVLVAGKTTINVSLAEDVEMLQDVVIIGYGSVRKDDLTGAITPIGEKDFQKGVVTSPSELITGKVAGVQITSNGGRAGSGARIRIRGGASLSATNDPLIVIDNVPMDVGGLSGSTDVLSTLNPNDIESMNVLKDASATAIYGSRASNGVIIITTKKGSLGQKLNVNISSQNSISTVAKKVDVLTGDELREIVLNNPYSSDRYTSLLGDANTDWQDEIFRTAFTTDNNVSISGSFNNMPYRASVAFLSQDGILKTDNMKRTTASISLSPKFLEDHLSVNLNLKGTYSSQRFGNGDAIGAALRMDPTKPVKAEGFENFGGYWTWGSSTKPDPLATKNPVALLESRHDESDVYRSIGNIQFDYKMHFLPELRANLNLGYDVAQGKGNVAVEAWAPQAYNTVSDEGGDGGERTKYDQKKRNLLMEFYLNYAKDLKEINSRIDIMGGYTYQDWKTTDKNFARTNYAGDVILEEVTFPTSENQNTLISYYGRLNYTFMNRYLVTATVRRDGSSRFNKDNRWGTFPSVALAWRISEESFMQGFSKLSNLKLRLGYGVTGQQEIGNYEYLPKYSYGQTTGQIQFGDSFYHTWRPDGYDKDRKWEQTQTYNIGIDYGFFDNRVSGAIDYYYKKTKDLLNYIPLPIGSNYTNAIVKNIGELNNRGLEANVNVVAIDTKDIQWDLGFNVTYNKTKITKMSLNDGANSTYIGARVGGISGGTGSNIQIHSVGYAPFAFYVYKQIYDEETGKPIEGAYVDLNGDGTINEEDLYRYKKAEPDVYMGFNTNFRYKEWSLGTSLRTSLGNYMYNNINSNAGNYSQVLNPNDYIQNTVKDIYNTNFYNQNLFSDYYVQNASFLKMDYITLGYDFKKILNNPKIGLRANFTVQNVFTITKYDGVDPEIGGGIDNNYYPSPRTFVLGLNLNF</sequence>
<dbReference type="Gene3D" id="2.60.40.1120">
    <property type="entry name" value="Carboxypeptidase-like, regulatory domain"/>
    <property type="match status" value="1"/>
</dbReference>
<keyword evidence="10" id="KW-0732">Signal</keyword>
<dbReference type="NCBIfam" id="TIGR04056">
    <property type="entry name" value="OMP_RagA_SusC"/>
    <property type="match status" value="1"/>
</dbReference>
<comment type="similarity">
    <text evidence="8 9">Belongs to the TonB-dependent receptor family.</text>
</comment>
<comment type="caution">
    <text evidence="13">The sequence shown here is derived from an EMBL/GenBank/DDBJ whole genome shotgun (WGS) entry which is preliminary data.</text>
</comment>
<evidence type="ECO:0000256" key="4">
    <source>
        <dbReference type="ARBA" id="ARBA00022692"/>
    </source>
</evidence>
<dbReference type="NCBIfam" id="TIGR04057">
    <property type="entry name" value="SusC_RagA_signa"/>
    <property type="match status" value="1"/>
</dbReference>
<accession>A0A840CRI6</accession>
<dbReference type="SUPFAM" id="SSF49464">
    <property type="entry name" value="Carboxypeptidase regulatory domain-like"/>
    <property type="match status" value="1"/>
</dbReference>
<dbReference type="PROSITE" id="PS00018">
    <property type="entry name" value="EF_HAND_1"/>
    <property type="match status" value="1"/>
</dbReference>
<name>A0A840CRI6_9BACT</name>
<dbReference type="EMBL" id="JACIEP010000004">
    <property type="protein sequence ID" value="MBB4035545.1"/>
    <property type="molecule type" value="Genomic_DNA"/>
</dbReference>
<protein>
    <submittedName>
        <fullName evidence="13">Iron complex outermembrane receptor protein</fullName>
    </submittedName>
</protein>
<keyword evidence="7 8" id="KW-0998">Cell outer membrane</keyword>
<keyword evidence="14" id="KW-1185">Reference proteome</keyword>
<keyword evidence="13" id="KW-0675">Receptor</keyword>
<evidence type="ECO:0000256" key="1">
    <source>
        <dbReference type="ARBA" id="ARBA00004571"/>
    </source>
</evidence>
<dbReference type="GO" id="GO:0009279">
    <property type="term" value="C:cell outer membrane"/>
    <property type="evidence" value="ECO:0007669"/>
    <property type="project" value="UniProtKB-SubCell"/>
</dbReference>
<dbReference type="Pfam" id="PF07715">
    <property type="entry name" value="Plug"/>
    <property type="match status" value="1"/>
</dbReference>
<feature type="domain" description="TonB-dependent receptor-like beta-barrel" evidence="11">
    <location>
        <begin position="407"/>
        <end position="812"/>
    </location>
</feature>
<dbReference type="InterPro" id="IPR037066">
    <property type="entry name" value="Plug_dom_sf"/>
</dbReference>
<keyword evidence="6 8" id="KW-0472">Membrane</keyword>
<dbReference type="InterPro" id="IPR023997">
    <property type="entry name" value="TonB-dep_OMP_SusC/RagA_CS"/>
</dbReference>
<dbReference type="InterPro" id="IPR039426">
    <property type="entry name" value="TonB-dep_rcpt-like"/>
</dbReference>
<dbReference type="Gene3D" id="2.170.130.10">
    <property type="entry name" value="TonB-dependent receptor, plug domain"/>
    <property type="match status" value="1"/>
</dbReference>
<evidence type="ECO:0000256" key="5">
    <source>
        <dbReference type="ARBA" id="ARBA00023077"/>
    </source>
</evidence>
<proteinExistence type="inferred from homology"/>
<evidence type="ECO:0000259" key="11">
    <source>
        <dbReference type="Pfam" id="PF00593"/>
    </source>
</evidence>
<dbReference type="Pfam" id="PF00593">
    <property type="entry name" value="TonB_dep_Rec_b-barrel"/>
    <property type="match status" value="1"/>
</dbReference>
<dbReference type="InterPro" id="IPR000531">
    <property type="entry name" value="Beta-barrel_TonB"/>
</dbReference>
<feature type="chain" id="PRO_5032598526" evidence="10">
    <location>
        <begin position="30"/>
        <end position="1004"/>
    </location>
</feature>
<dbReference type="InterPro" id="IPR036942">
    <property type="entry name" value="Beta-barrel_TonB_sf"/>
</dbReference>
<gene>
    <name evidence="13" type="ORF">GGR21_001438</name>
</gene>